<accession>A0ABW4RH86</accession>
<name>A0ABW4RH86_9BACL</name>
<sequence length="175" mass="21221">MKRILIIGCSGSGKSTLATQLQPILHLPLIHLDRYYWKPNWEATENDEWDQRVHEFAAGEEWIIDGNYSRTMDLRLKRADLIIWLDIPRRVCLYRVIKRWIQYDGRTRPDLNEACPEKIDWAFLRWVWNYPKRTRPRTIAKLQQLEPHQQVVRIHNNKQLHTFIDHLKRQHSDSY</sequence>
<dbReference type="NCBIfam" id="NF005994">
    <property type="entry name" value="PRK08118.1"/>
    <property type="match status" value="1"/>
</dbReference>
<dbReference type="PANTHER" id="PTHR37816:SF3">
    <property type="entry name" value="MODULATES DNA TOPOLOGY"/>
    <property type="match status" value="1"/>
</dbReference>
<dbReference type="Gene3D" id="3.40.50.300">
    <property type="entry name" value="P-loop containing nucleotide triphosphate hydrolases"/>
    <property type="match status" value="1"/>
</dbReference>
<proteinExistence type="predicted"/>
<keyword evidence="2" id="KW-1185">Reference proteome</keyword>
<evidence type="ECO:0000313" key="1">
    <source>
        <dbReference type="EMBL" id="MFD1885523.1"/>
    </source>
</evidence>
<dbReference type="Proteomes" id="UP001597233">
    <property type="component" value="Unassembled WGS sequence"/>
</dbReference>
<dbReference type="SUPFAM" id="SSF52540">
    <property type="entry name" value="P-loop containing nucleoside triphosphate hydrolases"/>
    <property type="match status" value="1"/>
</dbReference>
<comment type="caution">
    <text evidence="1">The sequence shown here is derived from an EMBL/GenBank/DDBJ whole genome shotgun (WGS) entry which is preliminary data.</text>
</comment>
<gene>
    <name evidence="1" type="ORF">ACFSC9_08275</name>
</gene>
<reference evidence="2" key="1">
    <citation type="journal article" date="2019" name="Int. J. Syst. Evol. Microbiol.">
        <title>The Global Catalogue of Microorganisms (GCM) 10K type strain sequencing project: providing services to taxonomists for standard genome sequencing and annotation.</title>
        <authorList>
            <consortium name="The Broad Institute Genomics Platform"/>
            <consortium name="The Broad Institute Genome Sequencing Center for Infectious Disease"/>
            <person name="Wu L."/>
            <person name="Ma J."/>
        </authorList>
    </citation>
    <scope>NUCLEOTIDE SEQUENCE [LARGE SCALE GENOMIC DNA]</scope>
    <source>
        <strain evidence="2">CCUG 54950</strain>
    </source>
</reference>
<organism evidence="1 2">
    <name type="scientific">Paenibacillus wenxiniae</name>
    <dbReference type="NCBI Taxonomy" id="1636843"/>
    <lineage>
        <taxon>Bacteria</taxon>
        <taxon>Bacillati</taxon>
        <taxon>Bacillota</taxon>
        <taxon>Bacilli</taxon>
        <taxon>Bacillales</taxon>
        <taxon>Paenibacillaceae</taxon>
        <taxon>Paenibacillus</taxon>
    </lineage>
</organism>
<dbReference type="EMBL" id="JBHUEH010000011">
    <property type="protein sequence ID" value="MFD1885523.1"/>
    <property type="molecule type" value="Genomic_DNA"/>
</dbReference>
<evidence type="ECO:0000313" key="2">
    <source>
        <dbReference type="Proteomes" id="UP001597233"/>
    </source>
</evidence>
<dbReference type="PANTHER" id="PTHR37816">
    <property type="entry name" value="YALI0E33011P"/>
    <property type="match status" value="1"/>
</dbReference>
<protein>
    <submittedName>
        <fullName evidence="1">DNA topology modulation protein</fullName>
    </submittedName>
</protein>
<dbReference type="RefSeq" id="WP_347325791.1">
    <property type="nucleotide sequence ID" value="NZ_JBCGUH010000007.1"/>
</dbReference>
<dbReference type="InterPro" id="IPR052922">
    <property type="entry name" value="Cytidylate_Kinase-2"/>
</dbReference>
<dbReference type="InterPro" id="IPR027417">
    <property type="entry name" value="P-loop_NTPase"/>
</dbReference>